<keyword evidence="1" id="KW-0472">Membrane</keyword>
<keyword evidence="3" id="KW-1185">Reference proteome</keyword>
<accession>A0A8S8XIE7</accession>
<dbReference type="Pfam" id="PF06170">
    <property type="entry name" value="DUF983"/>
    <property type="match status" value="1"/>
</dbReference>
<dbReference type="EMBL" id="BOPV01000001">
    <property type="protein sequence ID" value="GIL41056.1"/>
    <property type="molecule type" value="Genomic_DNA"/>
</dbReference>
<dbReference type="AlphaFoldDB" id="A0A8S8XIE7"/>
<evidence type="ECO:0000256" key="1">
    <source>
        <dbReference type="SAM" id="Phobius"/>
    </source>
</evidence>
<comment type="caution">
    <text evidence="2">The sequence shown here is derived from an EMBL/GenBank/DDBJ whole genome shotgun (WGS) entry which is preliminary data.</text>
</comment>
<protein>
    <recommendedName>
        <fullName evidence="4">DUF983 domain-containing protein</fullName>
    </recommendedName>
</protein>
<dbReference type="RefSeq" id="WP_420244382.1">
    <property type="nucleotide sequence ID" value="NZ_BOPV01000001.1"/>
</dbReference>
<gene>
    <name evidence="2" type="ORF">TMPK1_32930</name>
</gene>
<reference evidence="2" key="1">
    <citation type="submission" date="2021-02" db="EMBL/GenBank/DDBJ databases">
        <title>Genome sequence of Rhodospirillales sp. strain TMPK1 isolated from soil.</title>
        <authorList>
            <person name="Nakai R."/>
            <person name="Kusada H."/>
            <person name="Tamaki H."/>
        </authorList>
    </citation>
    <scope>NUCLEOTIDE SEQUENCE</scope>
    <source>
        <strain evidence="2">TMPK1</strain>
    </source>
</reference>
<keyword evidence="1" id="KW-0812">Transmembrane</keyword>
<evidence type="ECO:0000313" key="3">
    <source>
        <dbReference type="Proteomes" id="UP000681075"/>
    </source>
</evidence>
<feature type="transmembrane region" description="Helical" evidence="1">
    <location>
        <begin position="54"/>
        <end position="79"/>
    </location>
</feature>
<proteinExistence type="predicted"/>
<name>A0A8S8XIE7_9PROT</name>
<evidence type="ECO:0008006" key="4">
    <source>
        <dbReference type="Google" id="ProtNLM"/>
    </source>
</evidence>
<dbReference type="InterPro" id="IPR009325">
    <property type="entry name" value="DUF983"/>
</dbReference>
<organism evidence="2 3">
    <name type="scientific">Roseiterribacter gracilis</name>
    <dbReference type="NCBI Taxonomy" id="2812848"/>
    <lineage>
        <taxon>Bacteria</taxon>
        <taxon>Pseudomonadati</taxon>
        <taxon>Pseudomonadota</taxon>
        <taxon>Alphaproteobacteria</taxon>
        <taxon>Rhodospirillales</taxon>
        <taxon>Roseiterribacteraceae</taxon>
        <taxon>Roseiterribacter</taxon>
    </lineage>
</organism>
<sequence length="86" mass="9219">MTLRPICEACGLDLAAQDPGDGPAVLGIFVLGFALVPLSILFDRVFAPPLWLTASVFALLLIACAVFGLRVAKAAFIALHFRHRNQ</sequence>
<evidence type="ECO:0000313" key="2">
    <source>
        <dbReference type="EMBL" id="GIL41056.1"/>
    </source>
</evidence>
<feature type="transmembrane region" description="Helical" evidence="1">
    <location>
        <begin position="24"/>
        <end position="42"/>
    </location>
</feature>
<keyword evidence="1" id="KW-1133">Transmembrane helix</keyword>
<dbReference type="Proteomes" id="UP000681075">
    <property type="component" value="Unassembled WGS sequence"/>
</dbReference>